<feature type="domain" description="DUF2293" evidence="2">
    <location>
        <begin position="199"/>
        <end position="281"/>
    </location>
</feature>
<comment type="caution">
    <text evidence="3">The sequence shown here is derived from an EMBL/GenBank/DDBJ whole genome shotgun (WGS) entry which is preliminary data.</text>
</comment>
<dbReference type="InterPro" id="IPR018744">
    <property type="entry name" value="DUF2293"/>
</dbReference>
<feature type="compositionally biased region" description="Basic residues" evidence="1">
    <location>
        <begin position="64"/>
        <end position="89"/>
    </location>
</feature>
<reference evidence="4" key="1">
    <citation type="journal article" date="2017" name="Nat. Microbiol.">
        <title>Global analysis of biosynthetic gene clusters reveals vast potential of secondary metabolite production in Penicillium species.</title>
        <authorList>
            <person name="Nielsen J.C."/>
            <person name="Grijseels S."/>
            <person name="Prigent S."/>
            <person name="Ji B."/>
            <person name="Dainat J."/>
            <person name="Nielsen K.F."/>
            <person name="Frisvad J.C."/>
            <person name="Workman M."/>
            <person name="Nielsen J."/>
        </authorList>
    </citation>
    <scope>NUCLEOTIDE SEQUENCE [LARGE SCALE GENOMIC DNA]</scope>
    <source>
        <strain evidence="4">IBT 11843</strain>
    </source>
</reference>
<feature type="region of interest" description="Disordered" evidence="1">
    <location>
        <begin position="57"/>
        <end position="106"/>
    </location>
</feature>
<accession>A0A1V6NUJ4</accession>
<dbReference type="EMBL" id="MDYL01000036">
    <property type="protein sequence ID" value="OQD68403.1"/>
    <property type="molecule type" value="Genomic_DNA"/>
</dbReference>
<evidence type="ECO:0000259" key="2">
    <source>
        <dbReference type="Pfam" id="PF10056"/>
    </source>
</evidence>
<name>A0A1V6NUJ4_PENDC</name>
<evidence type="ECO:0000313" key="4">
    <source>
        <dbReference type="Proteomes" id="UP000191522"/>
    </source>
</evidence>
<sequence>MKRSWIGMFCPIAQAPHTATRRIPHPDRTKTSVGPKRSSLRAERRLSQVSSLLFISTPSMAPRTKSKGPRKKGSARNGRVRKTSWRKALTKSSSKKSLVPESEDPLEENIVEPVSIPDGYVFVPKGDTYVTRNCRSKTKESHQAVYVVYDKSGKRVQGIQVPAEIHANVVELAALTAGSRANAVQARDTKFISHGRKLLREQFPLIPEESLEIILNHSFLKGSGRVGRAGTTTDKRKATLAVEAHIRHKHTSYEKLLSAGIDRKDARETVWPTVQAIRNSWNGDEENKENATECLALRPAEVVVLDRFVCEAAGMMHFHTSGV</sequence>
<evidence type="ECO:0000313" key="3">
    <source>
        <dbReference type="EMBL" id="OQD68403.1"/>
    </source>
</evidence>
<feature type="region of interest" description="Disordered" evidence="1">
    <location>
        <begin position="16"/>
        <end position="44"/>
    </location>
</feature>
<protein>
    <recommendedName>
        <fullName evidence="2">DUF2293 domain-containing protein</fullName>
    </recommendedName>
</protein>
<dbReference type="PANTHER" id="PTHR38113">
    <property type="match status" value="1"/>
</dbReference>
<dbReference type="PANTHER" id="PTHR38113:SF2">
    <property type="entry name" value="DUF2293 DOMAIN-CONTAINING PROTEIN"/>
    <property type="match status" value="1"/>
</dbReference>
<gene>
    <name evidence="3" type="ORF">PENDEC_c036G03152</name>
</gene>
<dbReference type="Pfam" id="PF10056">
    <property type="entry name" value="DUF2293"/>
    <property type="match status" value="1"/>
</dbReference>
<dbReference type="Proteomes" id="UP000191522">
    <property type="component" value="Unassembled WGS sequence"/>
</dbReference>
<proteinExistence type="predicted"/>
<organism evidence="3 4">
    <name type="scientific">Penicillium decumbens</name>
    <dbReference type="NCBI Taxonomy" id="69771"/>
    <lineage>
        <taxon>Eukaryota</taxon>
        <taxon>Fungi</taxon>
        <taxon>Dikarya</taxon>
        <taxon>Ascomycota</taxon>
        <taxon>Pezizomycotina</taxon>
        <taxon>Eurotiomycetes</taxon>
        <taxon>Eurotiomycetidae</taxon>
        <taxon>Eurotiales</taxon>
        <taxon>Aspergillaceae</taxon>
        <taxon>Penicillium</taxon>
    </lineage>
</organism>
<evidence type="ECO:0000256" key="1">
    <source>
        <dbReference type="SAM" id="MobiDB-lite"/>
    </source>
</evidence>
<dbReference type="OrthoDB" id="5381833at2759"/>
<keyword evidence="4" id="KW-1185">Reference proteome</keyword>
<dbReference type="AlphaFoldDB" id="A0A1V6NUJ4"/>